<dbReference type="SMART" id="SM00332">
    <property type="entry name" value="PP2Cc"/>
    <property type="match status" value="1"/>
</dbReference>
<dbReference type="InterPro" id="IPR000222">
    <property type="entry name" value="PP2C_BS"/>
</dbReference>
<dbReference type="CDD" id="cd00143">
    <property type="entry name" value="PP2Cc"/>
    <property type="match status" value="1"/>
</dbReference>
<dbReference type="OrthoDB" id="10264738at2759"/>
<dbReference type="InterPro" id="IPR036457">
    <property type="entry name" value="PPM-type-like_dom_sf"/>
</dbReference>
<dbReference type="InterPro" id="IPR001932">
    <property type="entry name" value="PPM-type_phosphatase-like_dom"/>
</dbReference>
<dbReference type="GO" id="GO:0016020">
    <property type="term" value="C:membrane"/>
    <property type="evidence" value="ECO:0007669"/>
    <property type="project" value="UniProtKB-SubCell"/>
</dbReference>
<dbReference type="PANTHER" id="PTHR47992">
    <property type="entry name" value="PROTEIN PHOSPHATASE"/>
    <property type="match status" value="1"/>
</dbReference>
<comment type="similarity">
    <text evidence="5">Belongs to the PP2C family.</text>
</comment>
<evidence type="ECO:0000256" key="4">
    <source>
        <dbReference type="ARBA" id="ARBA00022912"/>
    </source>
</evidence>
<feature type="domain" description="PPM-type phosphatase" evidence="6">
    <location>
        <begin position="9"/>
        <end position="249"/>
    </location>
</feature>
<evidence type="ECO:0000259" key="6">
    <source>
        <dbReference type="PROSITE" id="PS51746"/>
    </source>
</evidence>
<dbReference type="GO" id="GO:0004722">
    <property type="term" value="F:protein serine/threonine phosphatase activity"/>
    <property type="evidence" value="ECO:0007669"/>
    <property type="project" value="InterPro"/>
</dbReference>
<gene>
    <name evidence="7" type="ORF">SPRG_09366</name>
</gene>
<dbReference type="Gene3D" id="3.60.40.10">
    <property type="entry name" value="PPM-type phosphatase domain"/>
    <property type="match status" value="1"/>
</dbReference>
<organism evidence="7 8">
    <name type="scientific">Saprolegnia parasitica (strain CBS 223.65)</name>
    <dbReference type="NCBI Taxonomy" id="695850"/>
    <lineage>
        <taxon>Eukaryota</taxon>
        <taxon>Sar</taxon>
        <taxon>Stramenopiles</taxon>
        <taxon>Oomycota</taxon>
        <taxon>Saprolegniomycetes</taxon>
        <taxon>Saprolegniales</taxon>
        <taxon>Saprolegniaceae</taxon>
        <taxon>Saprolegnia</taxon>
    </lineage>
</organism>
<dbReference type="STRING" id="695850.A0A067C3Q7"/>
<dbReference type="GO" id="GO:0046872">
    <property type="term" value="F:metal ion binding"/>
    <property type="evidence" value="ECO:0007669"/>
    <property type="project" value="UniProtKB-KW"/>
</dbReference>
<dbReference type="PROSITE" id="PS51746">
    <property type="entry name" value="PPM_2"/>
    <property type="match status" value="1"/>
</dbReference>
<evidence type="ECO:0000256" key="2">
    <source>
        <dbReference type="ARBA" id="ARBA00022723"/>
    </source>
</evidence>
<dbReference type="InterPro" id="IPR015655">
    <property type="entry name" value="PP2C"/>
</dbReference>
<dbReference type="Pfam" id="PF00481">
    <property type="entry name" value="PP2C"/>
    <property type="match status" value="1"/>
</dbReference>
<keyword evidence="2" id="KW-0479">Metal-binding</keyword>
<proteinExistence type="inferred from homology"/>
<comment type="subcellular location">
    <subcellularLocation>
        <location evidence="1">Membrane</location>
        <topology evidence="1">Peripheral membrane protein</topology>
    </subcellularLocation>
</comment>
<dbReference type="AlphaFoldDB" id="A0A067C3Q7"/>
<name>A0A067C3Q7_SAPPC</name>
<sequence>MQRGTPTLGLHATTDIGNVRKTNEDTYVLAPNLLTRDNDVAASRSLVAVFDGHGGRRAAEYLETHCVRVFTESEAYGCDTKAALTATCQRLDAAFLALAADGGSFNDGATAIIVVVEQRHDASVVVTTANVGDSRALLCHVKQPPVALSVDQTAARDDEASRVYAAGGFVAYKNKFRPHIATLSGVKRRLRGTKEAWMRSLGRPLRVYPGGVMCSRSIGDLNCKQSNVLISDPEITEIELSTDHVCAVK</sequence>
<dbReference type="PROSITE" id="PS01032">
    <property type="entry name" value="PPM_1"/>
    <property type="match status" value="1"/>
</dbReference>
<dbReference type="EMBL" id="KK583232">
    <property type="protein sequence ID" value="KDO25424.1"/>
    <property type="molecule type" value="Genomic_DNA"/>
</dbReference>
<dbReference type="GeneID" id="24131534"/>
<accession>A0A067C3Q7</accession>
<dbReference type="RefSeq" id="XP_012203851.1">
    <property type="nucleotide sequence ID" value="XM_012348461.1"/>
</dbReference>
<evidence type="ECO:0000313" key="8">
    <source>
        <dbReference type="Proteomes" id="UP000030745"/>
    </source>
</evidence>
<dbReference type="KEGG" id="spar:SPRG_09366"/>
<evidence type="ECO:0000256" key="3">
    <source>
        <dbReference type="ARBA" id="ARBA00022801"/>
    </source>
</evidence>
<evidence type="ECO:0000256" key="5">
    <source>
        <dbReference type="RuleBase" id="RU003465"/>
    </source>
</evidence>
<keyword evidence="3 5" id="KW-0378">Hydrolase</keyword>
<keyword evidence="4 5" id="KW-0904">Protein phosphatase</keyword>
<reference evidence="7 8" key="1">
    <citation type="journal article" date="2013" name="PLoS Genet.">
        <title>Distinctive expansion of potential virulence genes in the genome of the oomycete fish pathogen Saprolegnia parasitica.</title>
        <authorList>
            <person name="Jiang R.H."/>
            <person name="de Bruijn I."/>
            <person name="Haas B.J."/>
            <person name="Belmonte R."/>
            <person name="Lobach L."/>
            <person name="Christie J."/>
            <person name="van den Ackerveken G."/>
            <person name="Bottin A."/>
            <person name="Bulone V."/>
            <person name="Diaz-Moreno S.M."/>
            <person name="Dumas B."/>
            <person name="Fan L."/>
            <person name="Gaulin E."/>
            <person name="Govers F."/>
            <person name="Grenville-Briggs L.J."/>
            <person name="Horner N.R."/>
            <person name="Levin J.Z."/>
            <person name="Mammella M."/>
            <person name="Meijer H.J."/>
            <person name="Morris P."/>
            <person name="Nusbaum C."/>
            <person name="Oome S."/>
            <person name="Phillips A.J."/>
            <person name="van Rooyen D."/>
            <person name="Rzeszutek E."/>
            <person name="Saraiva M."/>
            <person name="Secombes C.J."/>
            <person name="Seidl M.F."/>
            <person name="Snel B."/>
            <person name="Stassen J.H."/>
            <person name="Sykes S."/>
            <person name="Tripathy S."/>
            <person name="van den Berg H."/>
            <person name="Vega-Arreguin J.C."/>
            <person name="Wawra S."/>
            <person name="Young S.K."/>
            <person name="Zeng Q."/>
            <person name="Dieguez-Uribeondo J."/>
            <person name="Russ C."/>
            <person name="Tyler B.M."/>
            <person name="van West P."/>
        </authorList>
    </citation>
    <scope>NUCLEOTIDE SEQUENCE [LARGE SCALE GENOMIC DNA]</scope>
    <source>
        <strain evidence="7 8">CBS 223.65</strain>
    </source>
</reference>
<protein>
    <recommendedName>
        <fullName evidence="6">PPM-type phosphatase domain-containing protein</fullName>
    </recommendedName>
</protein>
<evidence type="ECO:0000313" key="7">
    <source>
        <dbReference type="EMBL" id="KDO25424.1"/>
    </source>
</evidence>
<dbReference type="SUPFAM" id="SSF81606">
    <property type="entry name" value="PP2C-like"/>
    <property type="match status" value="1"/>
</dbReference>
<evidence type="ECO:0000256" key="1">
    <source>
        <dbReference type="ARBA" id="ARBA00004170"/>
    </source>
</evidence>
<keyword evidence="8" id="KW-1185">Reference proteome</keyword>
<dbReference type="VEuPathDB" id="FungiDB:SPRG_09366"/>
<dbReference type="Proteomes" id="UP000030745">
    <property type="component" value="Unassembled WGS sequence"/>
</dbReference>